<keyword evidence="11 14" id="KW-0472">Membrane</keyword>
<dbReference type="InterPro" id="IPR045083">
    <property type="entry name" value="ATP_synth_F0_asu_bact/mt"/>
</dbReference>
<proteinExistence type="inferred from homology"/>
<dbReference type="PANTHER" id="PTHR11410:SF0">
    <property type="entry name" value="ATP SYNTHASE SUBUNIT A"/>
    <property type="match status" value="1"/>
</dbReference>
<feature type="transmembrane region" description="Helical" evidence="14">
    <location>
        <begin position="12"/>
        <end position="31"/>
    </location>
</feature>
<feature type="transmembrane region" description="Helical" evidence="14">
    <location>
        <begin position="136"/>
        <end position="155"/>
    </location>
</feature>
<feature type="transmembrane region" description="Helical" evidence="14">
    <location>
        <begin position="195"/>
        <end position="220"/>
    </location>
</feature>
<feature type="transmembrane region" description="Helical" evidence="14">
    <location>
        <begin position="167"/>
        <end position="189"/>
    </location>
</feature>
<evidence type="ECO:0000256" key="2">
    <source>
        <dbReference type="ARBA" id="ARBA00004141"/>
    </source>
</evidence>
<protein>
    <recommendedName>
        <fullName evidence="13">ATP synthase subunit a</fullName>
    </recommendedName>
</protein>
<dbReference type="SUPFAM" id="SSF81336">
    <property type="entry name" value="F1F0 ATP synthase subunit A"/>
    <property type="match status" value="1"/>
</dbReference>
<comment type="subunit">
    <text evidence="4">F-type ATPases have 2 components, CF(1) - the catalytic core - and CF(0) - the membrane proton channel. CF(1) has five subunits: alpha(3), beta(3), gamma(1), delta(1), epsilon(1). CF(0) has three main subunits: a, b and c.</text>
</comment>
<dbReference type="Pfam" id="PF00119">
    <property type="entry name" value="ATP-synt_A"/>
    <property type="match status" value="1"/>
</dbReference>
<dbReference type="InterPro" id="IPR000568">
    <property type="entry name" value="ATP_synth_F0_asu"/>
</dbReference>
<evidence type="ECO:0000256" key="10">
    <source>
        <dbReference type="ARBA" id="ARBA00023065"/>
    </source>
</evidence>
<keyword evidence="9 14" id="KW-1133">Transmembrane helix</keyword>
<keyword evidence="6" id="KW-0138">CF(0)</keyword>
<keyword evidence="7 14" id="KW-0812">Transmembrane</keyword>
<sequence length="224" mass="26688">MMNNLFSIFDPATSNFFSLNWMSTLTFLYFFPYKFWLLNSRNLMFLKILLFLMMNEFKPLMSNKINLINLLMFFSLFFFFFFNNFLSLFPYIFSSSAHLSFSFNFSLILWMCFMTFGYMNFFFNMLFHLVPQGTPLFLSPFMVIIEFISNLIRPLTLSIRLSANMIAGHLLITLISESMEFIKLIFISFPLLFQLILMILEISVSIIQSYVFTILIILYAKEIY</sequence>
<evidence type="ECO:0000256" key="5">
    <source>
        <dbReference type="ARBA" id="ARBA00022448"/>
    </source>
</evidence>
<dbReference type="GO" id="GO:0046933">
    <property type="term" value="F:proton-transporting ATP synthase activity, rotational mechanism"/>
    <property type="evidence" value="ECO:0007669"/>
    <property type="project" value="TreeGrafter"/>
</dbReference>
<dbReference type="AlphaFoldDB" id="A0A3Q8UAB5"/>
<comment type="function">
    <text evidence="1">Mitochondrial membrane ATP synthase (F(1)F(0) ATP synthase or Complex V) produces ATP from ADP in the presence of a proton gradient across the membrane which is generated by electron transport complexes of the respiratory chain. F-type ATPases consist of two structural domains, F(1) - containing the extramembraneous catalytic core and F(0) - containing the membrane proton channel, linked together by a central stalk and a peripheral stalk. During catalysis, ATP synthesis in the catalytic domain of F(1) is coupled via a rotary mechanism of the central stalk subunits to proton translocation. Key component of the proton channel; it may play a direct role in the translocation of protons across the membrane.</text>
</comment>
<evidence type="ECO:0000256" key="8">
    <source>
        <dbReference type="ARBA" id="ARBA00022781"/>
    </source>
</evidence>
<dbReference type="Gene3D" id="1.20.120.220">
    <property type="entry name" value="ATP synthase, F0 complex, subunit A"/>
    <property type="match status" value="1"/>
</dbReference>
<evidence type="ECO:0000256" key="3">
    <source>
        <dbReference type="ARBA" id="ARBA00006810"/>
    </source>
</evidence>
<evidence type="ECO:0000256" key="14">
    <source>
        <dbReference type="SAM" id="Phobius"/>
    </source>
</evidence>
<dbReference type="EMBL" id="MG923511">
    <property type="protein sequence ID" value="AZL93443.1"/>
    <property type="molecule type" value="Genomic_DNA"/>
</dbReference>
<evidence type="ECO:0000256" key="7">
    <source>
        <dbReference type="ARBA" id="ARBA00022692"/>
    </source>
</evidence>
<feature type="transmembrane region" description="Helical" evidence="14">
    <location>
        <begin position="67"/>
        <end position="93"/>
    </location>
</feature>
<keyword evidence="15" id="KW-0496">Mitochondrion</keyword>
<evidence type="ECO:0000256" key="9">
    <source>
        <dbReference type="ARBA" id="ARBA00022989"/>
    </source>
</evidence>
<evidence type="ECO:0000256" key="13">
    <source>
        <dbReference type="RuleBase" id="RU004450"/>
    </source>
</evidence>
<dbReference type="NCBIfam" id="TIGR01131">
    <property type="entry name" value="ATP_synt_6_or_A"/>
    <property type="match status" value="1"/>
</dbReference>
<evidence type="ECO:0000256" key="1">
    <source>
        <dbReference type="ARBA" id="ARBA00002070"/>
    </source>
</evidence>
<keyword evidence="8" id="KW-0375">Hydrogen ion transport</keyword>
<comment type="similarity">
    <text evidence="3">Belongs to the ATPase A chain family.</text>
</comment>
<gene>
    <name evidence="15" type="primary">atp6</name>
</gene>
<feature type="transmembrane region" description="Helical" evidence="14">
    <location>
        <begin position="105"/>
        <end position="130"/>
    </location>
</feature>
<organism evidence="15">
    <name type="scientific">Pristaulacus sp. ZJUH_2016030</name>
    <dbReference type="NCBI Taxonomy" id="2491655"/>
    <lineage>
        <taxon>Eukaryota</taxon>
        <taxon>Metazoa</taxon>
        <taxon>Ecdysozoa</taxon>
        <taxon>Arthropoda</taxon>
        <taxon>Hexapoda</taxon>
        <taxon>Insecta</taxon>
        <taxon>Pterygota</taxon>
        <taxon>Neoptera</taxon>
        <taxon>Endopterygota</taxon>
        <taxon>Hymenoptera</taxon>
        <taxon>Apocrita</taxon>
        <taxon>Evanioidea</taxon>
        <taxon>Aulacidae</taxon>
        <taxon>Pristaulacus</taxon>
    </lineage>
</organism>
<dbReference type="GO" id="GO:0005743">
    <property type="term" value="C:mitochondrial inner membrane"/>
    <property type="evidence" value="ECO:0007669"/>
    <property type="project" value="UniProtKB-SubCell"/>
</dbReference>
<evidence type="ECO:0000256" key="11">
    <source>
        <dbReference type="ARBA" id="ARBA00023136"/>
    </source>
</evidence>
<keyword evidence="5" id="KW-0813">Transport</keyword>
<reference evidence="15" key="1">
    <citation type="journal article" date="2018" name="Mol. Phylogenet. Evol.">
        <title>Mitochondrial phylogenomics of the Hymenoptera.</title>
        <authorList>
            <person name="Tang P."/>
            <person name="Zhu J.C."/>
            <person name="Zheng B.Y."/>
            <person name="Wei S.J."/>
            <person name="Sharkey M."/>
            <person name="Chen X.X."/>
            <person name="Vogler A.P."/>
        </authorList>
    </citation>
    <scope>NUCLEOTIDE SEQUENCE</scope>
</reference>
<accession>A0A3Q8UAB5</accession>
<dbReference type="GO" id="GO:0045259">
    <property type="term" value="C:proton-transporting ATP synthase complex"/>
    <property type="evidence" value="ECO:0007669"/>
    <property type="project" value="UniProtKB-KW"/>
</dbReference>
<keyword evidence="10" id="KW-0406">Ion transport</keyword>
<evidence type="ECO:0000256" key="6">
    <source>
        <dbReference type="ARBA" id="ARBA00022547"/>
    </source>
</evidence>
<evidence type="ECO:0000256" key="4">
    <source>
        <dbReference type="ARBA" id="ARBA00011648"/>
    </source>
</evidence>
<dbReference type="PANTHER" id="PTHR11410">
    <property type="entry name" value="ATP SYNTHASE SUBUNIT A"/>
    <property type="match status" value="1"/>
</dbReference>
<dbReference type="PRINTS" id="PR00123">
    <property type="entry name" value="ATPASEA"/>
</dbReference>
<keyword evidence="12" id="KW-0066">ATP synthesis</keyword>
<name>A0A3Q8UAB5_9HYME</name>
<dbReference type="PROSITE" id="PS00449">
    <property type="entry name" value="ATPASE_A"/>
    <property type="match status" value="1"/>
</dbReference>
<dbReference type="CDD" id="cd00310">
    <property type="entry name" value="ATP-synt_Fo_a_6"/>
    <property type="match status" value="1"/>
</dbReference>
<geneLocation type="mitochondrion" evidence="15"/>
<evidence type="ECO:0000256" key="12">
    <source>
        <dbReference type="ARBA" id="ARBA00023310"/>
    </source>
</evidence>
<dbReference type="InterPro" id="IPR035908">
    <property type="entry name" value="F0_ATP_A_sf"/>
</dbReference>
<dbReference type="InterPro" id="IPR023011">
    <property type="entry name" value="ATP_synth_F0_asu_AS"/>
</dbReference>
<comment type="subcellular location">
    <subcellularLocation>
        <location evidence="2">Membrane</location>
        <topology evidence="2">Multi-pass membrane protein</topology>
    </subcellularLocation>
    <subcellularLocation>
        <location evidence="13">Mitochondrion inner membrane</location>
        <topology evidence="13">Multi-pass membrane protein</topology>
    </subcellularLocation>
</comment>
<evidence type="ECO:0000313" key="15">
    <source>
        <dbReference type="EMBL" id="AZL93443.1"/>
    </source>
</evidence>